<dbReference type="PANTHER" id="PTHR31386">
    <property type="entry name" value="UNCHARACTERIZED PROTEIN KIAA2013"/>
    <property type="match status" value="1"/>
</dbReference>
<dbReference type="PANTHER" id="PTHR31386:SF2">
    <property type="entry name" value="SIMILAR TO RIKEN CDNA 2510039O18"/>
    <property type="match status" value="1"/>
</dbReference>
<evidence type="ECO:0000256" key="3">
    <source>
        <dbReference type="ARBA" id="ARBA00022729"/>
    </source>
</evidence>
<evidence type="ECO:0000256" key="5">
    <source>
        <dbReference type="ARBA" id="ARBA00023136"/>
    </source>
</evidence>
<evidence type="ECO:0000256" key="2">
    <source>
        <dbReference type="ARBA" id="ARBA00022692"/>
    </source>
</evidence>
<keyword evidence="8" id="KW-1185">Reference proteome</keyword>
<evidence type="ECO:0000313" key="8">
    <source>
        <dbReference type="Proteomes" id="UP001159363"/>
    </source>
</evidence>
<evidence type="ECO:0000313" key="7">
    <source>
        <dbReference type="EMBL" id="KAJ8887840.1"/>
    </source>
</evidence>
<accession>A0ABQ9HU75</accession>
<gene>
    <name evidence="7" type="ORF">PR048_014058</name>
</gene>
<name>A0ABQ9HU75_9NEOP</name>
<comment type="caution">
    <text evidence="7">The sequence shown here is derived from an EMBL/GenBank/DDBJ whole genome shotgun (WGS) entry which is preliminary data.</text>
</comment>
<evidence type="ECO:0000256" key="1">
    <source>
        <dbReference type="ARBA" id="ARBA00004479"/>
    </source>
</evidence>
<comment type="subcellular location">
    <subcellularLocation>
        <location evidence="1">Membrane</location>
        <topology evidence="1">Single-pass type I membrane protein</topology>
    </subcellularLocation>
</comment>
<dbReference type="Proteomes" id="UP001159363">
    <property type="component" value="Chromosome X"/>
</dbReference>
<reference evidence="7 8" key="1">
    <citation type="submission" date="2023-02" db="EMBL/GenBank/DDBJ databases">
        <title>LHISI_Scaffold_Assembly.</title>
        <authorList>
            <person name="Stuart O.P."/>
            <person name="Cleave R."/>
            <person name="Magrath M.J.L."/>
            <person name="Mikheyev A.S."/>
        </authorList>
    </citation>
    <scope>NUCLEOTIDE SEQUENCE [LARGE SCALE GENOMIC DNA]</scope>
    <source>
        <strain evidence="7">Daus_M_001</strain>
        <tissue evidence="7">Leg muscle</tissue>
    </source>
</reference>
<proteinExistence type="predicted"/>
<keyword evidence="3" id="KW-0732">Signal</keyword>
<protein>
    <submittedName>
        <fullName evidence="7">Uncharacterized protein</fullName>
    </submittedName>
</protein>
<evidence type="ECO:0000256" key="6">
    <source>
        <dbReference type="ARBA" id="ARBA00023180"/>
    </source>
</evidence>
<sequence length="166" mass="18788">MLVAGLAEVCLQDNLARFKVDAEEFNVNIQHVPLQEKEKAYVPYIGNGMFGLTLDANSPVYIRNGRCLSQPVYWQPNIDASFRASESQEAVLLHYVDGVAYKYQCFSNGLSVISEYYAHRRLPMLLVQNVRLTNPTDAVLLVELQRLETNNWATSSSQVIKYGLKN</sequence>
<evidence type="ECO:0000256" key="4">
    <source>
        <dbReference type="ARBA" id="ARBA00022989"/>
    </source>
</evidence>
<keyword evidence="2" id="KW-0812">Transmembrane</keyword>
<keyword evidence="5" id="KW-0472">Membrane</keyword>
<keyword evidence="4" id="KW-1133">Transmembrane helix</keyword>
<organism evidence="7 8">
    <name type="scientific">Dryococelus australis</name>
    <dbReference type="NCBI Taxonomy" id="614101"/>
    <lineage>
        <taxon>Eukaryota</taxon>
        <taxon>Metazoa</taxon>
        <taxon>Ecdysozoa</taxon>
        <taxon>Arthropoda</taxon>
        <taxon>Hexapoda</taxon>
        <taxon>Insecta</taxon>
        <taxon>Pterygota</taxon>
        <taxon>Neoptera</taxon>
        <taxon>Polyneoptera</taxon>
        <taxon>Phasmatodea</taxon>
        <taxon>Verophasmatodea</taxon>
        <taxon>Anareolatae</taxon>
        <taxon>Phasmatidae</taxon>
        <taxon>Eurycanthinae</taxon>
        <taxon>Dryococelus</taxon>
    </lineage>
</organism>
<dbReference type="EMBL" id="JARBHB010000004">
    <property type="protein sequence ID" value="KAJ8887840.1"/>
    <property type="molecule type" value="Genomic_DNA"/>
</dbReference>
<dbReference type="Pfam" id="PF10222">
    <property type="entry name" value="DUF2152"/>
    <property type="match status" value="1"/>
</dbReference>
<keyword evidence="6" id="KW-0325">Glycoprotein</keyword>
<dbReference type="InterPro" id="IPR018795">
    <property type="entry name" value="K2013-like"/>
</dbReference>